<keyword evidence="2" id="KW-1185">Reference proteome</keyword>
<dbReference type="AlphaFoldDB" id="A0A8J6FN15"/>
<sequence length="90" mass="10128">MASCESTLPPMTYMFATGQEAVNYVPRLTAPLCVPEGRDAESGLLPSCHYRTCIHKNGHPQRNQLFALCPFSHLFHPNFLKGFFIFSQPL</sequence>
<protein>
    <submittedName>
        <fullName evidence="1">Uncharacterized protein</fullName>
    </submittedName>
</protein>
<dbReference type="EMBL" id="WNTK01000002">
    <property type="protein sequence ID" value="KAG9491213.1"/>
    <property type="molecule type" value="Genomic_DNA"/>
</dbReference>
<reference evidence="1" key="1">
    <citation type="thesis" date="2020" institute="ProQuest LLC" country="789 East Eisenhower Parkway, Ann Arbor, MI, USA">
        <title>Comparative Genomics and Chromosome Evolution.</title>
        <authorList>
            <person name="Mudd A.B."/>
        </authorList>
    </citation>
    <scope>NUCLEOTIDE SEQUENCE</scope>
    <source>
        <strain evidence="1">HN-11 Male</strain>
        <tissue evidence="1">Kidney and liver</tissue>
    </source>
</reference>
<gene>
    <name evidence="1" type="ORF">GDO78_006533</name>
</gene>
<evidence type="ECO:0000313" key="1">
    <source>
        <dbReference type="EMBL" id="KAG9491213.1"/>
    </source>
</evidence>
<dbReference type="Proteomes" id="UP000770717">
    <property type="component" value="Unassembled WGS sequence"/>
</dbReference>
<evidence type="ECO:0000313" key="2">
    <source>
        <dbReference type="Proteomes" id="UP000770717"/>
    </source>
</evidence>
<name>A0A8J6FN15_ELECQ</name>
<organism evidence="1 2">
    <name type="scientific">Eleutherodactylus coqui</name>
    <name type="common">Puerto Rican coqui</name>
    <dbReference type="NCBI Taxonomy" id="57060"/>
    <lineage>
        <taxon>Eukaryota</taxon>
        <taxon>Metazoa</taxon>
        <taxon>Chordata</taxon>
        <taxon>Craniata</taxon>
        <taxon>Vertebrata</taxon>
        <taxon>Euteleostomi</taxon>
        <taxon>Amphibia</taxon>
        <taxon>Batrachia</taxon>
        <taxon>Anura</taxon>
        <taxon>Neobatrachia</taxon>
        <taxon>Hyloidea</taxon>
        <taxon>Eleutherodactylidae</taxon>
        <taxon>Eleutherodactylinae</taxon>
        <taxon>Eleutherodactylus</taxon>
        <taxon>Eleutherodactylus</taxon>
    </lineage>
</organism>
<proteinExistence type="predicted"/>
<comment type="caution">
    <text evidence="1">The sequence shown here is derived from an EMBL/GenBank/DDBJ whole genome shotgun (WGS) entry which is preliminary data.</text>
</comment>
<accession>A0A8J6FN15</accession>